<name>U4LHI3_PYROM</name>
<keyword evidence="2" id="KW-1185">Reference proteome</keyword>
<protein>
    <submittedName>
        <fullName evidence="1">Uncharacterized protein</fullName>
    </submittedName>
</protein>
<dbReference type="Proteomes" id="UP000018144">
    <property type="component" value="Unassembled WGS sequence"/>
</dbReference>
<proteinExistence type="predicted"/>
<sequence>MLTLYNPCLRHRIQDYGV</sequence>
<evidence type="ECO:0000313" key="1">
    <source>
        <dbReference type="EMBL" id="CCX31378.1"/>
    </source>
</evidence>
<dbReference type="EMBL" id="HF935589">
    <property type="protein sequence ID" value="CCX31378.1"/>
    <property type="molecule type" value="Genomic_DNA"/>
</dbReference>
<organism evidence="1 2">
    <name type="scientific">Pyronema omphalodes (strain CBS 100304)</name>
    <name type="common">Pyronema confluens</name>
    <dbReference type="NCBI Taxonomy" id="1076935"/>
    <lineage>
        <taxon>Eukaryota</taxon>
        <taxon>Fungi</taxon>
        <taxon>Dikarya</taxon>
        <taxon>Ascomycota</taxon>
        <taxon>Pezizomycotina</taxon>
        <taxon>Pezizomycetes</taxon>
        <taxon>Pezizales</taxon>
        <taxon>Pyronemataceae</taxon>
        <taxon>Pyronema</taxon>
    </lineage>
</organism>
<reference evidence="1 2" key="1">
    <citation type="journal article" date="2013" name="PLoS Genet.">
        <title>The genome and development-dependent transcriptomes of Pyronema confluens: a window into fungal evolution.</title>
        <authorList>
            <person name="Traeger S."/>
            <person name="Altegoer F."/>
            <person name="Freitag M."/>
            <person name="Gabaldon T."/>
            <person name="Kempken F."/>
            <person name="Kumar A."/>
            <person name="Marcet-Houben M."/>
            <person name="Poggeler S."/>
            <person name="Stajich J.E."/>
            <person name="Nowrousian M."/>
        </authorList>
    </citation>
    <scope>NUCLEOTIDE SEQUENCE [LARGE SCALE GENOMIC DNA]</scope>
    <source>
        <strain evidence="2">CBS 100304</strain>
        <tissue evidence="1">Vegetative mycelium</tissue>
    </source>
</reference>
<dbReference type="AlphaFoldDB" id="U4LHI3"/>
<gene>
    <name evidence="1" type="ORF">PCON_10679</name>
</gene>
<evidence type="ECO:0000313" key="2">
    <source>
        <dbReference type="Proteomes" id="UP000018144"/>
    </source>
</evidence>
<accession>U4LHI3</accession>